<feature type="transmembrane region" description="Helical" evidence="1">
    <location>
        <begin position="39"/>
        <end position="58"/>
    </location>
</feature>
<dbReference type="GeneID" id="49598935"/>
<keyword evidence="1" id="KW-1133">Transmembrane helix</keyword>
<evidence type="ECO:0000313" key="3">
    <source>
        <dbReference type="Proteomes" id="UP000510865"/>
    </source>
</evidence>
<accession>A0A7H9FHD0</accession>
<reference evidence="2 3" key="1">
    <citation type="submission" date="2020-05" db="EMBL/GenBank/DDBJ databases">
        <title>A novel sialic acid binding adhesin present in multiple species contributes to the pathogenesis of Infective endocarditis.</title>
        <authorList>
            <person name="Gaytan M.O."/>
            <person name="Singh A.K."/>
            <person name="Woodiga S.A."/>
            <person name="Patel S.A."/>
            <person name="Ann S.-S."/>
            <person name="Vera-Ponce de Leon A."/>
            <person name="McGrath S."/>
            <person name="Miller A."/>
            <person name="Bush J."/>
            <person name="van der Linden M."/>
            <person name="Magrini V."/>
            <person name="Wilson R.K."/>
            <person name="Kitten T."/>
            <person name="King S.J."/>
        </authorList>
    </citation>
    <scope>NUCLEOTIDE SEQUENCE [LARGE SCALE GENOMIC DNA]</scope>
    <source>
        <strain evidence="2 3">SN51445</strain>
    </source>
</reference>
<protein>
    <submittedName>
        <fullName evidence="2">Uncharacterized protein</fullName>
    </submittedName>
</protein>
<keyword evidence="1" id="KW-0472">Membrane</keyword>
<gene>
    <name evidence="2" type="ORF">HRE59_01445</name>
</gene>
<proteinExistence type="predicted"/>
<dbReference type="Proteomes" id="UP000510865">
    <property type="component" value="Chromosome"/>
</dbReference>
<keyword evidence="1" id="KW-0812">Transmembrane</keyword>
<organism evidence="2 3">
    <name type="scientific">Streptococcus oralis subsp. oralis</name>
    <dbReference type="NCBI Taxonomy" id="1891914"/>
    <lineage>
        <taxon>Bacteria</taxon>
        <taxon>Bacillati</taxon>
        <taxon>Bacillota</taxon>
        <taxon>Bacilli</taxon>
        <taxon>Lactobacillales</taxon>
        <taxon>Streptococcaceae</taxon>
        <taxon>Streptococcus</taxon>
    </lineage>
</organism>
<dbReference type="EMBL" id="CP054134">
    <property type="protein sequence ID" value="QLL97707.1"/>
    <property type="molecule type" value="Genomic_DNA"/>
</dbReference>
<evidence type="ECO:0000313" key="2">
    <source>
        <dbReference type="EMBL" id="QLL97707.1"/>
    </source>
</evidence>
<evidence type="ECO:0000256" key="1">
    <source>
        <dbReference type="SAM" id="Phobius"/>
    </source>
</evidence>
<dbReference type="RefSeq" id="WP_000814951.1">
    <property type="nucleotide sequence ID" value="NZ_CP054134.1"/>
</dbReference>
<dbReference type="AlphaFoldDB" id="A0A7H9FHD0"/>
<sequence length="298" mass="35327">MKQTKSPFQYSNMRNAKKSPRKHKLTLIDDVSFKFFERILLIITSVLTILTTVIIPAYKYFTNKPKYSFVLNNPVGWSKNDDIFSIYNYSDADMKNTTVYIRSYMVLSEDSNWDRFDDYLSSDSKYIPMEGLDMRFQLTGKSRGKIGNITMDKESNPFNNYFVNNNYAEFGPNLGMDIISRIHDKNLSDYAKDYNTAFDKMNIVIFTIFDENTNSFNRDYNKIQVYATDYSVGKSSTKLVDSKKYLDKYDNSEDYAVYYNKDNYDKFWNDKDITITYYYKFIDEIINDSLPYNKKYSY</sequence>
<name>A0A7H9FHD0_STROR</name>